<feature type="compositionally biased region" description="Basic residues" evidence="1">
    <location>
        <begin position="1"/>
        <end position="10"/>
    </location>
</feature>
<protein>
    <recommendedName>
        <fullName evidence="2">HAT C-terminal dimerisation domain-containing protein</fullName>
    </recommendedName>
</protein>
<evidence type="ECO:0000259" key="2">
    <source>
        <dbReference type="Pfam" id="PF05699"/>
    </source>
</evidence>
<reference evidence="3 4" key="1">
    <citation type="journal article" date="2017" name="BMC Biol.">
        <title>Genomic innovations, transcriptional plasticity and gene loss underlying the evolution and divergence of two highly polyphagous and invasive Helicoverpa pest species.</title>
        <authorList>
            <person name="Pearce S.L."/>
            <person name="Clarke D.F."/>
            <person name="East P.D."/>
            <person name="Elfekih S."/>
            <person name="Gordon K.H."/>
            <person name="Jermiin L.S."/>
            <person name="McGaughran A."/>
            <person name="Oakeshott J.G."/>
            <person name="Papanikolaou A."/>
            <person name="Perera O.P."/>
            <person name="Rane R.V."/>
            <person name="Richards S."/>
            <person name="Tay W.T."/>
            <person name="Walsh T.K."/>
            <person name="Anderson A."/>
            <person name="Anderson C.J."/>
            <person name="Asgari S."/>
            <person name="Board P.G."/>
            <person name="Bretschneider A."/>
            <person name="Campbell P.M."/>
            <person name="Chertemps T."/>
            <person name="Christeller J.T."/>
            <person name="Coppin C.W."/>
            <person name="Downes S.J."/>
            <person name="Duan G."/>
            <person name="Farnsworth C.A."/>
            <person name="Good R.T."/>
            <person name="Han L.B."/>
            <person name="Han Y.C."/>
            <person name="Hatje K."/>
            <person name="Horne I."/>
            <person name="Huang Y.P."/>
            <person name="Hughes D.S."/>
            <person name="Jacquin-Joly E."/>
            <person name="James W."/>
            <person name="Jhangiani S."/>
            <person name="Kollmar M."/>
            <person name="Kuwar S.S."/>
            <person name="Li S."/>
            <person name="Liu N.Y."/>
            <person name="Maibeche M.T."/>
            <person name="Miller J.R."/>
            <person name="Montagne N."/>
            <person name="Perry T."/>
            <person name="Qu J."/>
            <person name="Song S.V."/>
            <person name="Sutton G.G."/>
            <person name="Vogel H."/>
            <person name="Walenz B.P."/>
            <person name="Xu W."/>
            <person name="Zhang H.J."/>
            <person name="Zou Z."/>
            <person name="Batterham P."/>
            <person name="Edwards O.R."/>
            <person name="Feyereisen R."/>
            <person name="Gibbs R.A."/>
            <person name="Heckel D.G."/>
            <person name="McGrath A."/>
            <person name="Robin C."/>
            <person name="Scherer S.E."/>
            <person name="Worley K.C."/>
            <person name="Wu Y.D."/>
        </authorList>
    </citation>
    <scope>NUCLEOTIDE SEQUENCE [LARGE SCALE GENOMIC DNA]</scope>
    <source>
        <strain evidence="3">Harm_GR_Male_#8</strain>
        <tissue evidence="3">Whole organism</tissue>
    </source>
</reference>
<dbReference type="InterPro" id="IPR008906">
    <property type="entry name" value="HATC_C_dom"/>
</dbReference>
<sequence length="258" mass="29892">MERRISKKKRMPGEQSSDDAPEISAAQHFKHVFFNMLDCARISIEERFCPNREILEDLSWLNPRKFNDIMTTKDFPAGVLSYISKLCNVERSILLIELKQFANQYKSFIKVVKTQDEQIPDEESNKAEEILKDRELDSEPESEEDNFRGFCNDSKKCFKCLSCAFSVIFELSGSGLFTNLYVVYKFILTIPCTQVTCERVFSKLKIIKNRLRASLGQDLMSSLIFMNIERDLFSDIDREEIINVVASSSDELKRKLMG</sequence>
<dbReference type="GO" id="GO:0046983">
    <property type="term" value="F:protein dimerization activity"/>
    <property type="evidence" value="ECO:0007669"/>
    <property type="project" value="InterPro"/>
</dbReference>
<dbReference type="Proteomes" id="UP000249218">
    <property type="component" value="Unassembled WGS sequence"/>
</dbReference>
<evidence type="ECO:0000313" key="4">
    <source>
        <dbReference type="Proteomes" id="UP000249218"/>
    </source>
</evidence>
<feature type="region of interest" description="Disordered" evidence="1">
    <location>
        <begin position="1"/>
        <end position="21"/>
    </location>
</feature>
<comment type="caution">
    <text evidence="3">The sequence shown here is derived from an EMBL/GenBank/DDBJ whole genome shotgun (WGS) entry which is preliminary data.</text>
</comment>
<evidence type="ECO:0000313" key="3">
    <source>
        <dbReference type="EMBL" id="PZC87386.1"/>
    </source>
</evidence>
<dbReference type="PANTHER" id="PTHR45749">
    <property type="match status" value="1"/>
</dbReference>
<dbReference type="Pfam" id="PF05699">
    <property type="entry name" value="Dimer_Tnp_hAT"/>
    <property type="match status" value="1"/>
</dbReference>
<feature type="domain" description="HAT C-terminal dimerisation" evidence="2">
    <location>
        <begin position="175"/>
        <end position="227"/>
    </location>
</feature>
<dbReference type="SUPFAM" id="SSF53098">
    <property type="entry name" value="Ribonuclease H-like"/>
    <property type="match status" value="1"/>
</dbReference>
<dbReference type="EMBL" id="NHMN01024054">
    <property type="protein sequence ID" value="PZC87386.1"/>
    <property type="molecule type" value="Genomic_DNA"/>
</dbReference>
<dbReference type="OrthoDB" id="10063284at2759"/>
<organism evidence="3 4">
    <name type="scientific">Helicoverpa armigera</name>
    <name type="common">Cotton bollworm</name>
    <name type="synonym">Heliothis armigera</name>
    <dbReference type="NCBI Taxonomy" id="29058"/>
    <lineage>
        <taxon>Eukaryota</taxon>
        <taxon>Metazoa</taxon>
        <taxon>Ecdysozoa</taxon>
        <taxon>Arthropoda</taxon>
        <taxon>Hexapoda</taxon>
        <taxon>Insecta</taxon>
        <taxon>Pterygota</taxon>
        <taxon>Neoptera</taxon>
        <taxon>Endopterygota</taxon>
        <taxon>Lepidoptera</taxon>
        <taxon>Glossata</taxon>
        <taxon>Ditrysia</taxon>
        <taxon>Noctuoidea</taxon>
        <taxon>Noctuidae</taxon>
        <taxon>Heliothinae</taxon>
        <taxon>Helicoverpa</taxon>
    </lineage>
</organism>
<accession>A0A2W1CSD5</accession>
<dbReference type="InterPro" id="IPR012337">
    <property type="entry name" value="RNaseH-like_sf"/>
</dbReference>
<keyword evidence="4" id="KW-1185">Reference proteome</keyword>
<gene>
    <name evidence="3" type="primary">HaOG216100</name>
    <name evidence="3" type="ORF">B5X24_HaOG216100</name>
</gene>
<evidence type="ECO:0000256" key="1">
    <source>
        <dbReference type="SAM" id="MobiDB-lite"/>
    </source>
</evidence>
<dbReference type="PANTHER" id="PTHR45749:SF21">
    <property type="entry name" value="DUF4371 DOMAIN-CONTAINING PROTEIN"/>
    <property type="match status" value="1"/>
</dbReference>
<dbReference type="AlphaFoldDB" id="A0A2W1CSD5"/>
<proteinExistence type="predicted"/>
<name>A0A2W1CSD5_HELAM</name>